<organism evidence="1 2">
    <name type="scientific">Shewanella cyperi</name>
    <dbReference type="NCBI Taxonomy" id="2814292"/>
    <lineage>
        <taxon>Bacteria</taxon>
        <taxon>Pseudomonadati</taxon>
        <taxon>Pseudomonadota</taxon>
        <taxon>Gammaproteobacteria</taxon>
        <taxon>Alteromonadales</taxon>
        <taxon>Shewanellaceae</taxon>
        <taxon>Shewanella</taxon>
    </lineage>
</organism>
<dbReference type="PIRSF" id="PIRSF028200">
    <property type="entry name" value="UCP028200"/>
    <property type="match status" value="1"/>
</dbReference>
<reference evidence="1 2" key="1">
    <citation type="submission" date="2021-03" db="EMBL/GenBank/DDBJ databases">
        <title>Novel species identification of genus Shewanella.</title>
        <authorList>
            <person name="Liu G."/>
            <person name="Zhang Q."/>
        </authorList>
    </citation>
    <scope>NUCLEOTIDE SEQUENCE [LARGE SCALE GENOMIC DNA]</scope>
    <source>
        <strain evidence="1 2">FJAT-53726</strain>
    </source>
</reference>
<evidence type="ECO:0000313" key="1">
    <source>
        <dbReference type="EMBL" id="QSX31380.1"/>
    </source>
</evidence>
<gene>
    <name evidence="1" type="ORF">JYB88_07050</name>
</gene>
<protein>
    <recommendedName>
        <fullName evidence="3">Lipoprotein</fullName>
    </recommendedName>
</protein>
<dbReference type="InterPro" id="IPR016875">
    <property type="entry name" value="UCP028200"/>
</dbReference>
<dbReference type="PROSITE" id="PS51257">
    <property type="entry name" value="PROKAR_LIPOPROTEIN"/>
    <property type="match status" value="1"/>
</dbReference>
<dbReference type="Proteomes" id="UP000663281">
    <property type="component" value="Chromosome"/>
</dbReference>
<proteinExistence type="predicted"/>
<name>A0A975ALM8_9GAMM</name>
<accession>A0A975ALM8</accession>
<sequence length="280" mass="33504">MKRALVVLMLCFLVGCSTKMSYYFLDWAIEWQLDDYVTLDRNQQHQFDVLLDDFLKWHRREELKRYAEQLTELKTQLQQGTLTPALWAEHMDRAQAHWFRLFDYGLEGLLPLIQSFNQAQVDEIIAQLRKDEAELAEEYQGKTQEQLVKESDKSLQEQAEKWLGKLSERQKALIHNSNANRLATLDMWLEYRHEWLRQFEQALNQRQDAALLRSRMTLLMTSPQRLKSEAHQQAVRQNTENFGRLVLDIYQDLSDKQRRKLWREYDDLIEDLRELAADAQ</sequence>
<dbReference type="KEGG" id="scyp:JYB88_07050"/>
<dbReference type="RefSeq" id="WP_207325947.1">
    <property type="nucleotide sequence ID" value="NZ_CP071504.1"/>
</dbReference>
<evidence type="ECO:0000313" key="2">
    <source>
        <dbReference type="Proteomes" id="UP000663281"/>
    </source>
</evidence>
<dbReference type="AlphaFoldDB" id="A0A975ALM8"/>
<dbReference type="EMBL" id="CP071504">
    <property type="protein sequence ID" value="QSX31380.1"/>
    <property type="molecule type" value="Genomic_DNA"/>
</dbReference>
<keyword evidence="2" id="KW-1185">Reference proteome</keyword>
<dbReference type="Pfam" id="PF19795">
    <property type="entry name" value="DUF6279"/>
    <property type="match status" value="1"/>
</dbReference>
<evidence type="ECO:0008006" key="3">
    <source>
        <dbReference type="Google" id="ProtNLM"/>
    </source>
</evidence>